<accession>A0A4Q9KVI5</accession>
<dbReference type="VEuPathDB" id="MicrosporidiaDB:CWI37_1674p0020"/>
<sequence length="111" mass="13129">MIIFIVESTLENGRFFNTVMPDSDIARYKNPKIVRKNIDTKDLFTLYKNSNDLWIKDIENKVKKSVEKIESNVDTDFDFDKTGRRNIVPHGIKKGVFFEFEIYEYNTPVKN</sequence>
<dbReference type="EMBL" id="PITJ01001674">
    <property type="protein sequence ID" value="TBT98615.1"/>
    <property type="molecule type" value="Genomic_DNA"/>
</dbReference>
<dbReference type="AlphaFoldDB" id="A0A4Q9KVI5"/>
<gene>
    <name evidence="1" type="ORF">CWI37_1674p0020</name>
</gene>
<comment type="caution">
    <text evidence="1">The sequence shown here is derived from an EMBL/GenBank/DDBJ whole genome shotgun (WGS) entry which is preliminary data.</text>
</comment>
<organism evidence="1 2">
    <name type="scientific">Hamiltosporidium tvaerminnensis</name>
    <dbReference type="NCBI Taxonomy" id="1176355"/>
    <lineage>
        <taxon>Eukaryota</taxon>
        <taxon>Fungi</taxon>
        <taxon>Fungi incertae sedis</taxon>
        <taxon>Microsporidia</taxon>
        <taxon>Dubosqiidae</taxon>
        <taxon>Hamiltosporidium</taxon>
    </lineage>
</organism>
<name>A0A4Q9KVI5_9MICR</name>
<proteinExistence type="predicted"/>
<evidence type="ECO:0000313" key="2">
    <source>
        <dbReference type="Proteomes" id="UP000292362"/>
    </source>
</evidence>
<reference evidence="1 2" key="1">
    <citation type="submission" date="2017-12" db="EMBL/GenBank/DDBJ databases">
        <authorList>
            <person name="Pombert J.-F."/>
            <person name="Haag K.L."/>
            <person name="Ebert D."/>
        </authorList>
    </citation>
    <scope>NUCLEOTIDE SEQUENCE [LARGE SCALE GENOMIC DNA]</scope>
    <source>
        <strain evidence="1">FI-OER-3-3</strain>
    </source>
</reference>
<evidence type="ECO:0000313" key="1">
    <source>
        <dbReference type="EMBL" id="TBT98615.1"/>
    </source>
</evidence>
<dbReference type="Proteomes" id="UP000292362">
    <property type="component" value="Unassembled WGS sequence"/>
</dbReference>
<protein>
    <submittedName>
        <fullName evidence="1">Uncharacterized protein</fullName>
    </submittedName>
</protein>